<feature type="transmembrane region" description="Helical" evidence="9">
    <location>
        <begin position="126"/>
        <end position="147"/>
    </location>
</feature>
<organism evidence="11 12">
    <name type="scientific">Staphylococcus massiliensis S46</name>
    <dbReference type="NCBI Taxonomy" id="1229783"/>
    <lineage>
        <taxon>Bacteria</taxon>
        <taxon>Bacillati</taxon>
        <taxon>Bacillota</taxon>
        <taxon>Bacilli</taxon>
        <taxon>Bacillales</taxon>
        <taxon>Staphylococcaceae</taxon>
        <taxon>Staphylococcus</taxon>
    </lineage>
</organism>
<keyword evidence="6 9" id="KW-0472">Membrane</keyword>
<evidence type="ECO:0000256" key="1">
    <source>
        <dbReference type="ARBA" id="ARBA00004141"/>
    </source>
</evidence>
<dbReference type="STRING" id="1229783.C273_02723"/>
<keyword evidence="5 9" id="KW-1133">Transmembrane helix</keyword>
<dbReference type="Proteomes" id="UP000009885">
    <property type="component" value="Unassembled WGS sequence"/>
</dbReference>
<keyword evidence="7 9" id="KW-0924">Ammonia transport</keyword>
<evidence type="ECO:0000259" key="10">
    <source>
        <dbReference type="Pfam" id="PF00909"/>
    </source>
</evidence>
<protein>
    <recommendedName>
        <fullName evidence="8 9">Ammonium transporter</fullName>
    </recommendedName>
</protein>
<comment type="caution">
    <text evidence="11">The sequence shown here is derived from an EMBL/GenBank/DDBJ whole genome shotgun (WGS) entry which is preliminary data.</text>
</comment>
<evidence type="ECO:0000313" key="12">
    <source>
        <dbReference type="Proteomes" id="UP000009885"/>
    </source>
</evidence>
<dbReference type="SUPFAM" id="SSF111352">
    <property type="entry name" value="Ammonium transporter"/>
    <property type="match status" value="1"/>
</dbReference>
<keyword evidence="4 9" id="KW-0812">Transmembrane</keyword>
<feature type="transmembrane region" description="Helical" evidence="9">
    <location>
        <begin position="307"/>
        <end position="328"/>
    </location>
</feature>
<feature type="transmembrane region" description="Helical" evidence="9">
    <location>
        <begin position="93"/>
        <end position="114"/>
    </location>
</feature>
<comment type="similarity">
    <text evidence="2 9">Belongs to the ammonia transporter channel (TC 1.A.11.2) family.</text>
</comment>
<evidence type="ECO:0000256" key="9">
    <source>
        <dbReference type="RuleBase" id="RU362002"/>
    </source>
</evidence>
<comment type="subcellular location">
    <subcellularLocation>
        <location evidence="9">Cell membrane</location>
        <topology evidence="9">Multi-pass membrane protein</topology>
    </subcellularLocation>
    <subcellularLocation>
        <location evidence="1">Membrane</location>
        <topology evidence="1">Multi-pass membrane protein</topology>
    </subcellularLocation>
</comment>
<reference evidence="11 12" key="1">
    <citation type="journal article" date="2013" name="Genome Announc.">
        <title>Genome Sequence of Staphylococcus massiliensis Strain S46, Isolated from the Surface of Healthy Human Skin.</title>
        <authorList>
            <person name="Srivastav R."/>
            <person name="Singh A."/>
            <person name="Jangir P.K."/>
            <person name="Kumari C."/>
            <person name="Muduli S."/>
            <person name="Sharma R."/>
        </authorList>
    </citation>
    <scope>NUCLEOTIDE SEQUENCE [LARGE SCALE GENOMIC DNA]</scope>
    <source>
        <strain evidence="11 12">S46</strain>
    </source>
</reference>
<evidence type="ECO:0000256" key="8">
    <source>
        <dbReference type="ARBA" id="ARBA00050025"/>
    </source>
</evidence>
<evidence type="ECO:0000256" key="5">
    <source>
        <dbReference type="ARBA" id="ARBA00022989"/>
    </source>
</evidence>
<dbReference type="InterPro" id="IPR001905">
    <property type="entry name" value="Ammonium_transpt"/>
</dbReference>
<dbReference type="RefSeq" id="WP_009382399.1">
    <property type="nucleotide sequence ID" value="NZ_AMSQ01000003.1"/>
</dbReference>
<evidence type="ECO:0000256" key="3">
    <source>
        <dbReference type="ARBA" id="ARBA00022448"/>
    </source>
</evidence>
<feature type="transmembrane region" description="Helical" evidence="9">
    <location>
        <begin position="274"/>
        <end position="295"/>
    </location>
</feature>
<dbReference type="GO" id="GO:0008519">
    <property type="term" value="F:ammonium channel activity"/>
    <property type="evidence" value="ECO:0007669"/>
    <property type="project" value="InterPro"/>
</dbReference>
<dbReference type="PATRIC" id="fig|1229783.3.peg.551"/>
<feature type="transmembrane region" description="Helical" evidence="9">
    <location>
        <begin position="251"/>
        <end position="268"/>
    </location>
</feature>
<dbReference type="Gene3D" id="1.10.3430.10">
    <property type="entry name" value="Ammonium transporter AmtB like domains"/>
    <property type="match status" value="1"/>
</dbReference>
<accession>K9B8P1</accession>
<gene>
    <name evidence="11" type="ORF">C273_02723</name>
</gene>
<dbReference type="InterPro" id="IPR018047">
    <property type="entry name" value="Ammonium_transpt_CS"/>
</dbReference>
<feature type="domain" description="Ammonium transporter AmtB-like" evidence="10">
    <location>
        <begin position="8"/>
        <end position="402"/>
    </location>
</feature>
<feature type="transmembrane region" description="Helical" evidence="9">
    <location>
        <begin position="47"/>
        <end position="70"/>
    </location>
</feature>
<dbReference type="PANTHER" id="PTHR43029:SF10">
    <property type="entry name" value="AMMONIUM TRANSPORTER MEP2"/>
    <property type="match status" value="1"/>
</dbReference>
<evidence type="ECO:0000256" key="7">
    <source>
        <dbReference type="ARBA" id="ARBA00023177"/>
    </source>
</evidence>
<feature type="transmembrane region" description="Helical" evidence="9">
    <location>
        <begin position="6"/>
        <end position="27"/>
    </location>
</feature>
<evidence type="ECO:0000256" key="2">
    <source>
        <dbReference type="ARBA" id="ARBA00005887"/>
    </source>
</evidence>
<dbReference type="InterPro" id="IPR024041">
    <property type="entry name" value="NH4_transpt_AmtB-like_dom"/>
</dbReference>
<dbReference type="eggNOG" id="COG0004">
    <property type="taxonomic scope" value="Bacteria"/>
</dbReference>
<sequence length="406" mass="43910">MNASDTLLLMFCTLLVWIMTPGLALFYGGLVQSKNVLTTAMHSMSAIMVVTLTWIILGFSLSFGGSHTLIGDLSFFMLNDVNFDVHKDFSETVPFSLIMLFQLTFCTIAVSILTGSVAERMKFIPFLIFMVLWVVFVYSPVAHWVWGGGWIHQLGAIDYAGGTVVHISSGVSGLVLALMLGSRNKQNMKPPHNLMTTLIGGILIWFGWFGFNAGSSLSLNEISLLSLVNTFIASNCGVLGWVILEYVTKQKVTLIGTLSGMLAGLVTITPAAGYVSYTSSIILGIVGGMACYYVITHLKILLNYDDALDAFGLHGVGGIIGAIGTGLFQQHSVNGDIVDGLLFGGGFYPVFVQVVAVVATIAFSVVMTFLIATLIGRFTQLRTSKHEESKGLDHVFHGEHAYNYEV</sequence>
<evidence type="ECO:0000256" key="6">
    <source>
        <dbReference type="ARBA" id="ARBA00023136"/>
    </source>
</evidence>
<dbReference type="Pfam" id="PF00909">
    <property type="entry name" value="Ammonium_transp"/>
    <property type="match status" value="1"/>
</dbReference>
<dbReference type="OrthoDB" id="9814202at2"/>
<feature type="transmembrane region" description="Helical" evidence="9">
    <location>
        <begin position="193"/>
        <end position="211"/>
    </location>
</feature>
<keyword evidence="3 9" id="KW-0813">Transport</keyword>
<name>K9B8P1_9STAP</name>
<feature type="transmembrane region" description="Helical" evidence="9">
    <location>
        <begin position="348"/>
        <end position="375"/>
    </location>
</feature>
<dbReference type="PANTHER" id="PTHR43029">
    <property type="entry name" value="AMMONIUM TRANSPORTER MEP2"/>
    <property type="match status" value="1"/>
</dbReference>
<dbReference type="InterPro" id="IPR029020">
    <property type="entry name" value="Ammonium/urea_transptr"/>
</dbReference>
<dbReference type="GO" id="GO:0005886">
    <property type="term" value="C:plasma membrane"/>
    <property type="evidence" value="ECO:0007669"/>
    <property type="project" value="UniProtKB-SubCell"/>
</dbReference>
<dbReference type="EMBL" id="AMSQ01000003">
    <property type="protein sequence ID" value="EKU50145.1"/>
    <property type="molecule type" value="Genomic_DNA"/>
</dbReference>
<keyword evidence="12" id="KW-1185">Reference proteome</keyword>
<dbReference type="NCBIfam" id="TIGR00836">
    <property type="entry name" value="amt"/>
    <property type="match status" value="1"/>
</dbReference>
<feature type="transmembrane region" description="Helical" evidence="9">
    <location>
        <begin position="159"/>
        <end position="181"/>
    </location>
</feature>
<evidence type="ECO:0000256" key="4">
    <source>
        <dbReference type="ARBA" id="ARBA00022692"/>
    </source>
</evidence>
<evidence type="ECO:0000313" key="11">
    <source>
        <dbReference type="EMBL" id="EKU50145.1"/>
    </source>
</evidence>
<dbReference type="PROSITE" id="PS01219">
    <property type="entry name" value="AMMONIUM_TRANSP"/>
    <property type="match status" value="1"/>
</dbReference>
<dbReference type="AlphaFoldDB" id="K9B8P1"/>
<feature type="transmembrane region" description="Helical" evidence="9">
    <location>
        <begin position="223"/>
        <end position="244"/>
    </location>
</feature>
<proteinExistence type="inferred from homology"/>